<dbReference type="PANTHER" id="PTHR13794">
    <property type="entry name" value="ENOLASE SUPERFAMILY, MANDELATE RACEMASE"/>
    <property type="match status" value="1"/>
</dbReference>
<keyword evidence="5" id="KW-0460">Magnesium</keyword>
<dbReference type="KEGG" id="mri:Mal4_45550"/>
<feature type="domain" description="Mandelate racemase/muconate lactonizing enzyme C-terminal" evidence="7">
    <location>
        <begin position="200"/>
        <end position="296"/>
    </location>
</feature>
<keyword evidence="9" id="KW-1185">Reference proteome</keyword>
<dbReference type="Pfam" id="PF02746">
    <property type="entry name" value="MR_MLE_N"/>
    <property type="match status" value="1"/>
</dbReference>
<dbReference type="EC" id="4.2.1.68" evidence="3"/>
<dbReference type="SFLD" id="SFLDF00111">
    <property type="entry name" value="L-fuconate_dehydratase"/>
    <property type="match status" value="1"/>
</dbReference>
<dbReference type="PANTHER" id="PTHR13794:SF58">
    <property type="entry name" value="MITOCHONDRIAL ENOLASE SUPERFAMILY MEMBER 1"/>
    <property type="match status" value="1"/>
</dbReference>
<dbReference type="CDD" id="cd03324">
    <property type="entry name" value="rTSbeta_L-fuconate_dehydratase"/>
    <property type="match status" value="1"/>
</dbReference>
<gene>
    <name evidence="8" type="ORF">Mal4_45550</name>
</gene>
<dbReference type="GO" id="GO:0016052">
    <property type="term" value="P:carbohydrate catabolic process"/>
    <property type="evidence" value="ECO:0007669"/>
    <property type="project" value="InterPro"/>
</dbReference>
<dbReference type="SFLD" id="SFLDS00001">
    <property type="entry name" value="Enolase"/>
    <property type="match status" value="1"/>
</dbReference>
<comment type="cofactor">
    <cofactor evidence="2">
        <name>Mg(2+)</name>
        <dbReference type="ChEBI" id="CHEBI:18420"/>
    </cofactor>
</comment>
<protein>
    <recommendedName>
        <fullName evidence="3">L-fuconate dehydratase</fullName>
        <ecNumber evidence="3">4.2.1.68</ecNumber>
    </recommendedName>
</protein>
<evidence type="ECO:0000313" key="8">
    <source>
        <dbReference type="EMBL" id="QDU40200.1"/>
    </source>
</evidence>
<dbReference type="SFLD" id="SFLDG00179">
    <property type="entry name" value="mandelate_racemase"/>
    <property type="match status" value="1"/>
</dbReference>
<evidence type="ECO:0000256" key="2">
    <source>
        <dbReference type="ARBA" id="ARBA00001946"/>
    </source>
</evidence>
<keyword evidence="4" id="KW-0479">Metal-binding</keyword>
<dbReference type="GO" id="GO:0050023">
    <property type="term" value="F:L-fuconate dehydratase activity"/>
    <property type="evidence" value="ECO:0007669"/>
    <property type="project" value="UniProtKB-EC"/>
</dbReference>
<dbReference type="Proteomes" id="UP000320496">
    <property type="component" value="Chromosome"/>
</dbReference>
<evidence type="ECO:0000256" key="6">
    <source>
        <dbReference type="ARBA" id="ARBA00023239"/>
    </source>
</evidence>
<dbReference type="InterPro" id="IPR034610">
    <property type="entry name" value="L-fuconate_dehydratase"/>
</dbReference>
<keyword evidence="6 8" id="KW-0456">Lyase</keyword>
<dbReference type="SUPFAM" id="SSF54826">
    <property type="entry name" value="Enolase N-terminal domain-like"/>
    <property type="match status" value="1"/>
</dbReference>
<dbReference type="InterPro" id="IPR029017">
    <property type="entry name" value="Enolase-like_N"/>
</dbReference>
<dbReference type="AlphaFoldDB" id="A0A517ZCN3"/>
<dbReference type="PROSITE" id="PS00909">
    <property type="entry name" value="MR_MLE_2"/>
    <property type="match status" value="1"/>
</dbReference>
<proteinExistence type="predicted"/>
<name>A0A517ZCN3_9PLAN</name>
<dbReference type="SUPFAM" id="SSF51604">
    <property type="entry name" value="Enolase C-terminal domain-like"/>
    <property type="match status" value="1"/>
</dbReference>
<dbReference type="RefSeq" id="WP_145371332.1">
    <property type="nucleotide sequence ID" value="NZ_CP036275.1"/>
</dbReference>
<evidence type="ECO:0000256" key="1">
    <source>
        <dbReference type="ARBA" id="ARBA00001737"/>
    </source>
</evidence>
<sequence length="437" mass="48477">MPITITRAVVHDIRFPTSQHLDGSDAMNPDPDYSAAYVVLETDHPDGLAGHGMTFTIGRGNELCARAIESLSPLIVGRTFESIRDDMAGFWRHITGDSQLRWVGPEKGVIHLATAAVVNAVWDLYAKVDGKPLWRLIADMSPEQLVGCVDFRYITDAITPEEAVALLREQEAGKAERIAELERGGFPAYTTSAGWLGYSDDKLRQLCRDCLAEGWSVFKIKVGRNLEDDIRRCRIIREEIGPDRRLMIDANQVWDVDEAIEWIGHLAEFRPWFVEEPTCPDDVLGHARIAQAIAPLRVATGEHCANRILFKQFMQAEAIGVCQIDACRLGGVNEVLAVLLMAAKFGIPVCPHAGGVGLCEYVQHLSMADYVAISGRMDDRITEYAGHLHEHFLHPVVMQNGRYMPPTAPGYSIEMKPESIADYTYPAGAAWTPTPRS</sequence>
<evidence type="ECO:0000313" key="9">
    <source>
        <dbReference type="Proteomes" id="UP000320496"/>
    </source>
</evidence>
<dbReference type="InterPro" id="IPR013342">
    <property type="entry name" value="Mandelate_racemase_C"/>
</dbReference>
<evidence type="ECO:0000256" key="5">
    <source>
        <dbReference type="ARBA" id="ARBA00022842"/>
    </source>
</evidence>
<dbReference type="OrthoDB" id="9785902at2"/>
<dbReference type="SMART" id="SM00922">
    <property type="entry name" value="MR_MLE"/>
    <property type="match status" value="1"/>
</dbReference>
<organism evidence="8 9">
    <name type="scientific">Maioricimonas rarisocia</name>
    <dbReference type="NCBI Taxonomy" id="2528026"/>
    <lineage>
        <taxon>Bacteria</taxon>
        <taxon>Pseudomonadati</taxon>
        <taxon>Planctomycetota</taxon>
        <taxon>Planctomycetia</taxon>
        <taxon>Planctomycetales</taxon>
        <taxon>Planctomycetaceae</taxon>
        <taxon>Maioricimonas</taxon>
    </lineage>
</organism>
<evidence type="ECO:0000259" key="7">
    <source>
        <dbReference type="SMART" id="SM00922"/>
    </source>
</evidence>
<dbReference type="EMBL" id="CP036275">
    <property type="protein sequence ID" value="QDU40200.1"/>
    <property type="molecule type" value="Genomic_DNA"/>
</dbReference>
<dbReference type="Gene3D" id="3.20.20.120">
    <property type="entry name" value="Enolase-like C-terminal domain"/>
    <property type="match status" value="1"/>
</dbReference>
<dbReference type="InterPro" id="IPR036849">
    <property type="entry name" value="Enolase-like_C_sf"/>
</dbReference>
<dbReference type="InterPro" id="IPR018110">
    <property type="entry name" value="Mandel_Rmase/mucon_lact_enz_CS"/>
</dbReference>
<reference evidence="8 9" key="1">
    <citation type="submission" date="2019-02" db="EMBL/GenBank/DDBJ databases">
        <title>Deep-cultivation of Planctomycetes and their phenomic and genomic characterization uncovers novel biology.</title>
        <authorList>
            <person name="Wiegand S."/>
            <person name="Jogler M."/>
            <person name="Boedeker C."/>
            <person name="Pinto D."/>
            <person name="Vollmers J."/>
            <person name="Rivas-Marin E."/>
            <person name="Kohn T."/>
            <person name="Peeters S.H."/>
            <person name="Heuer A."/>
            <person name="Rast P."/>
            <person name="Oberbeckmann S."/>
            <person name="Bunk B."/>
            <person name="Jeske O."/>
            <person name="Meyerdierks A."/>
            <person name="Storesund J.E."/>
            <person name="Kallscheuer N."/>
            <person name="Luecker S."/>
            <person name="Lage O.M."/>
            <person name="Pohl T."/>
            <person name="Merkel B.J."/>
            <person name="Hornburger P."/>
            <person name="Mueller R.-W."/>
            <person name="Bruemmer F."/>
            <person name="Labrenz M."/>
            <person name="Spormann A.M."/>
            <person name="Op den Camp H."/>
            <person name="Overmann J."/>
            <person name="Amann R."/>
            <person name="Jetten M.S.M."/>
            <person name="Mascher T."/>
            <person name="Medema M.H."/>
            <person name="Devos D.P."/>
            <person name="Kaster A.-K."/>
            <person name="Ovreas L."/>
            <person name="Rohde M."/>
            <person name="Galperin M.Y."/>
            <person name="Jogler C."/>
        </authorList>
    </citation>
    <scope>NUCLEOTIDE SEQUENCE [LARGE SCALE GENOMIC DNA]</scope>
    <source>
        <strain evidence="8 9">Mal4</strain>
    </source>
</reference>
<dbReference type="Pfam" id="PF13378">
    <property type="entry name" value="MR_MLE_C"/>
    <property type="match status" value="1"/>
</dbReference>
<accession>A0A517ZCN3</accession>
<evidence type="ECO:0000256" key="3">
    <source>
        <dbReference type="ARBA" id="ARBA00013142"/>
    </source>
</evidence>
<dbReference type="GO" id="GO:0000287">
    <property type="term" value="F:magnesium ion binding"/>
    <property type="evidence" value="ECO:0007669"/>
    <property type="project" value="TreeGrafter"/>
</dbReference>
<dbReference type="InterPro" id="IPR046945">
    <property type="entry name" value="RHMD-like"/>
</dbReference>
<dbReference type="InterPro" id="IPR029065">
    <property type="entry name" value="Enolase_C-like"/>
</dbReference>
<dbReference type="Gene3D" id="3.30.390.10">
    <property type="entry name" value="Enolase-like, N-terminal domain"/>
    <property type="match status" value="1"/>
</dbReference>
<comment type="catalytic activity">
    <reaction evidence="1">
        <text>L-fuconate = 2-dehydro-3-deoxy-L-fuconate + H2O</text>
        <dbReference type="Rhea" id="RHEA:22772"/>
        <dbReference type="ChEBI" id="CHEBI:15377"/>
        <dbReference type="ChEBI" id="CHEBI:21291"/>
        <dbReference type="ChEBI" id="CHEBI:37448"/>
        <dbReference type="EC" id="4.2.1.68"/>
    </reaction>
</comment>
<evidence type="ECO:0000256" key="4">
    <source>
        <dbReference type="ARBA" id="ARBA00022723"/>
    </source>
</evidence>
<dbReference type="GO" id="GO:0009063">
    <property type="term" value="P:amino acid catabolic process"/>
    <property type="evidence" value="ECO:0007669"/>
    <property type="project" value="InterPro"/>
</dbReference>
<dbReference type="FunFam" id="3.20.20.120:FF:000007">
    <property type="entry name" value="Mitochondrial enolase superfamily member 1"/>
    <property type="match status" value="1"/>
</dbReference>
<dbReference type="InterPro" id="IPR013341">
    <property type="entry name" value="Mandelate_racemase_N_dom"/>
</dbReference>